<organism evidence="8 9">
    <name type="scientific">Fructilactobacillus florum DSM 22689 = JCM 16035</name>
    <dbReference type="NCBI Taxonomy" id="1423745"/>
    <lineage>
        <taxon>Bacteria</taxon>
        <taxon>Bacillati</taxon>
        <taxon>Bacillota</taxon>
        <taxon>Bacilli</taxon>
        <taxon>Lactobacillales</taxon>
        <taxon>Lactobacillaceae</taxon>
        <taxon>Fructilactobacillus</taxon>
    </lineage>
</organism>
<feature type="transmembrane region" description="Helical" evidence="7">
    <location>
        <begin position="202"/>
        <end position="223"/>
    </location>
</feature>
<keyword evidence="4 7" id="KW-0812">Transmembrane</keyword>
<evidence type="ECO:0000256" key="5">
    <source>
        <dbReference type="ARBA" id="ARBA00022989"/>
    </source>
</evidence>
<dbReference type="AlphaFoldDB" id="A0A0R2CLH7"/>
<evidence type="ECO:0000313" key="9">
    <source>
        <dbReference type="Proteomes" id="UP000051586"/>
    </source>
</evidence>
<feature type="transmembrane region" description="Helical" evidence="7">
    <location>
        <begin position="7"/>
        <end position="25"/>
    </location>
</feature>
<dbReference type="Gene3D" id="1.20.1740.10">
    <property type="entry name" value="Amino acid/polyamine transporter I"/>
    <property type="match status" value="1"/>
</dbReference>
<sequence>MKTRQLTLMSLVLMVFTSIFNFINIPRAFYLMGYASIGFYIVAALCFFLPFAFMVAELGSAYPNAQGGIYTWMAEAVNPRYAFVGIVIWYTSFITWMLNTSSIIWIPISTAIFGVDKTQTWHLLGLNDVQTLGILAASLVIVITIIASRGLGRFKLITSIGGLAMLLASAILIGGGAVILLLNGHPLEPLSFLSLIKSPNPQYVTGISVLSFSVYAIFAFGGIEIISGLVDQTKNPKRTFPRGVAISALLITIVYSLGIFVTGMFTNWNQVFNPADGSKVNLGNEAFIAMNNFGYQLGLALHFSHSVAIQMGLWSARYIGFSMFLALIGAFTTVIFSPIKQLVEGTPKQIWPTFLRKQRNGLPVNAMRVQAMIVIVFILLVAFGGKNAKIFFQMVISMTNVAMSLPYLFIAFAFWRFRKRKPVPTAFVFFKKDWMAYVATMIVLATVGLAISFTVVAPVLKGDWLTSGLMVLGPVIFASLALFFEARYRQRIEKNGN</sequence>
<keyword evidence="3" id="KW-1003">Cell membrane</keyword>
<evidence type="ECO:0000256" key="7">
    <source>
        <dbReference type="SAM" id="Phobius"/>
    </source>
</evidence>
<reference evidence="8 9" key="1">
    <citation type="journal article" date="2015" name="Genome Announc.">
        <title>Expanding the biotechnology potential of lactobacilli through comparative genomics of 213 strains and associated genera.</title>
        <authorList>
            <person name="Sun Z."/>
            <person name="Harris H.M."/>
            <person name="McCann A."/>
            <person name="Guo C."/>
            <person name="Argimon S."/>
            <person name="Zhang W."/>
            <person name="Yang X."/>
            <person name="Jeffery I.B."/>
            <person name="Cooney J.C."/>
            <person name="Kagawa T.F."/>
            <person name="Liu W."/>
            <person name="Song Y."/>
            <person name="Salvetti E."/>
            <person name="Wrobel A."/>
            <person name="Rasinkangas P."/>
            <person name="Parkhill J."/>
            <person name="Rea M.C."/>
            <person name="O'Sullivan O."/>
            <person name="Ritari J."/>
            <person name="Douillard F.P."/>
            <person name="Paul Ross R."/>
            <person name="Yang R."/>
            <person name="Briner A.E."/>
            <person name="Felis G.E."/>
            <person name="de Vos W.M."/>
            <person name="Barrangou R."/>
            <person name="Klaenhammer T.R."/>
            <person name="Caufield P.W."/>
            <person name="Cui Y."/>
            <person name="Zhang H."/>
            <person name="O'Toole P.W."/>
        </authorList>
    </citation>
    <scope>NUCLEOTIDE SEQUENCE [LARGE SCALE GENOMIC DNA]</scope>
    <source>
        <strain evidence="8 9">DSM 22689</strain>
    </source>
</reference>
<protein>
    <submittedName>
        <fullName evidence="8">Inner membrane transporter yjeM</fullName>
    </submittedName>
</protein>
<dbReference type="STRING" id="1423745.GCA_001311215_01012"/>
<feature type="transmembrane region" description="Helical" evidence="7">
    <location>
        <begin position="464"/>
        <end position="484"/>
    </location>
</feature>
<dbReference type="Proteomes" id="UP000051586">
    <property type="component" value="Unassembled WGS sequence"/>
</dbReference>
<comment type="subcellular location">
    <subcellularLocation>
        <location evidence="1">Cell membrane</location>
        <topology evidence="1">Multi-pass membrane protein</topology>
    </subcellularLocation>
</comment>
<feature type="transmembrane region" description="Helical" evidence="7">
    <location>
        <begin position="160"/>
        <end position="182"/>
    </location>
</feature>
<evidence type="ECO:0000256" key="1">
    <source>
        <dbReference type="ARBA" id="ARBA00004651"/>
    </source>
</evidence>
<feature type="transmembrane region" description="Helical" evidence="7">
    <location>
        <begin position="244"/>
        <end position="265"/>
    </location>
</feature>
<feature type="transmembrane region" description="Helical" evidence="7">
    <location>
        <begin position="436"/>
        <end position="458"/>
    </location>
</feature>
<dbReference type="GO" id="GO:0005886">
    <property type="term" value="C:plasma membrane"/>
    <property type="evidence" value="ECO:0007669"/>
    <property type="project" value="UniProtKB-SubCell"/>
</dbReference>
<name>A0A0R2CLH7_9LACO</name>
<keyword evidence="2" id="KW-0813">Transport</keyword>
<keyword evidence="5 7" id="KW-1133">Transmembrane helix</keyword>
<dbReference type="EMBL" id="AYZI01000002">
    <property type="protein sequence ID" value="KRM92295.1"/>
    <property type="molecule type" value="Genomic_DNA"/>
</dbReference>
<feature type="transmembrane region" description="Helical" evidence="7">
    <location>
        <begin position="81"/>
        <end position="109"/>
    </location>
</feature>
<evidence type="ECO:0000256" key="4">
    <source>
        <dbReference type="ARBA" id="ARBA00022692"/>
    </source>
</evidence>
<dbReference type="RefSeq" id="WP_056961385.1">
    <property type="nucleotide sequence ID" value="NZ_AYZI01000002.1"/>
</dbReference>
<dbReference type="NCBIfam" id="NF011775">
    <property type="entry name" value="PRK15238.1"/>
    <property type="match status" value="1"/>
</dbReference>
<dbReference type="InterPro" id="IPR050367">
    <property type="entry name" value="APC_superfamily"/>
</dbReference>
<gene>
    <name evidence="8" type="ORF">FC87_GL000426</name>
</gene>
<feature type="transmembrane region" description="Helical" evidence="7">
    <location>
        <begin position="366"/>
        <end position="384"/>
    </location>
</feature>
<dbReference type="Pfam" id="PF13520">
    <property type="entry name" value="AA_permease_2"/>
    <property type="match status" value="1"/>
</dbReference>
<dbReference type="PANTHER" id="PTHR42770:SF15">
    <property type="entry name" value="GLUTAMATE_GAMMA-AMINOBUTYRATE ANTIPORTER-RELATED"/>
    <property type="match status" value="1"/>
</dbReference>
<feature type="transmembrane region" description="Helical" evidence="7">
    <location>
        <begin position="129"/>
        <end position="148"/>
    </location>
</feature>
<feature type="transmembrane region" description="Helical" evidence="7">
    <location>
        <begin position="318"/>
        <end position="339"/>
    </location>
</feature>
<feature type="transmembrane region" description="Helical" evidence="7">
    <location>
        <begin position="390"/>
        <end position="415"/>
    </location>
</feature>
<accession>A0A0R2CLH7</accession>
<dbReference type="PIRSF" id="PIRSF006060">
    <property type="entry name" value="AA_transporter"/>
    <property type="match status" value="1"/>
</dbReference>
<comment type="caution">
    <text evidence="8">The sequence shown here is derived from an EMBL/GenBank/DDBJ whole genome shotgun (WGS) entry which is preliminary data.</text>
</comment>
<evidence type="ECO:0000256" key="3">
    <source>
        <dbReference type="ARBA" id="ARBA00022475"/>
    </source>
</evidence>
<dbReference type="InterPro" id="IPR002293">
    <property type="entry name" value="AA/rel_permease1"/>
</dbReference>
<keyword evidence="6 7" id="KW-0472">Membrane</keyword>
<evidence type="ECO:0000256" key="6">
    <source>
        <dbReference type="ARBA" id="ARBA00023136"/>
    </source>
</evidence>
<proteinExistence type="predicted"/>
<dbReference type="PANTHER" id="PTHR42770">
    <property type="entry name" value="AMINO ACID TRANSPORTER-RELATED"/>
    <property type="match status" value="1"/>
</dbReference>
<evidence type="ECO:0000313" key="8">
    <source>
        <dbReference type="EMBL" id="KRM92295.1"/>
    </source>
</evidence>
<evidence type="ECO:0000256" key="2">
    <source>
        <dbReference type="ARBA" id="ARBA00022448"/>
    </source>
</evidence>
<dbReference type="PATRIC" id="fig|1423745.4.peg.451"/>
<dbReference type="GO" id="GO:0022857">
    <property type="term" value="F:transmembrane transporter activity"/>
    <property type="evidence" value="ECO:0007669"/>
    <property type="project" value="InterPro"/>
</dbReference>
<feature type="transmembrane region" description="Helical" evidence="7">
    <location>
        <begin position="37"/>
        <end position="60"/>
    </location>
</feature>